<organism evidence="1 2">
    <name type="scientific">Bacteroides acidifaciens</name>
    <dbReference type="NCBI Taxonomy" id="85831"/>
    <lineage>
        <taxon>Bacteria</taxon>
        <taxon>Pseudomonadati</taxon>
        <taxon>Bacteroidota</taxon>
        <taxon>Bacteroidia</taxon>
        <taxon>Bacteroidales</taxon>
        <taxon>Bacteroidaceae</taxon>
        <taxon>Bacteroides</taxon>
    </lineage>
</organism>
<gene>
    <name evidence="1" type="ORF">IMSAGC001_04041</name>
</gene>
<proteinExistence type="predicted"/>
<dbReference type="Proteomes" id="UP000491181">
    <property type="component" value="Unassembled WGS sequence"/>
</dbReference>
<name>A0A7J0A8F4_9BACE</name>
<reference evidence="1 2" key="1">
    <citation type="journal article" date="2020" name="Microbiome">
        <title>Single-cell genomics of uncultured bacteria reveals dietary fiber responders in the mouse gut microbiota.</title>
        <authorList>
            <person name="Chijiiwa R."/>
            <person name="Hosokawa M."/>
            <person name="Kogawa M."/>
            <person name="Nishikawa Y."/>
            <person name="Ide K."/>
            <person name="Sakanashi C."/>
            <person name="Takahashi K."/>
            <person name="Takeyama H."/>
        </authorList>
    </citation>
    <scope>NUCLEOTIDE SEQUENCE [LARGE SCALE GENOMIC DNA]</scope>
    <source>
        <strain evidence="1">IMSAGC_001</strain>
    </source>
</reference>
<evidence type="ECO:0000313" key="2">
    <source>
        <dbReference type="Proteomes" id="UP000491181"/>
    </source>
</evidence>
<protein>
    <submittedName>
        <fullName evidence="1">Uncharacterized protein</fullName>
    </submittedName>
</protein>
<accession>A0A7J0A8F4</accession>
<sequence>MISNVPPIEKISDEPISIPARKPITNMMITITIRIDSIRLMINPLLASLAISFSRYRLCSSSPTGISGNNSSSLAFTFLPVCTTSRCGSVETPMPMARLPFTCMMLDGGFMYPFSMTAISPSFTCPALVVITWLRISSTVVYIPLAVTRSCCSPARISPVLIIWFCDCNRLASCFGSMPIPTSLLVEIKILTTSVCVPNRATFITPSAVTTCVLIRSAQLRISSYV</sequence>
<dbReference type="EMBL" id="BLLS01000260">
    <property type="protein sequence ID" value="GFH88598.1"/>
    <property type="molecule type" value="Genomic_DNA"/>
</dbReference>
<dbReference type="AlphaFoldDB" id="A0A7J0A8F4"/>
<evidence type="ECO:0000313" key="1">
    <source>
        <dbReference type="EMBL" id="GFH88598.1"/>
    </source>
</evidence>
<comment type="caution">
    <text evidence="1">The sequence shown here is derived from an EMBL/GenBank/DDBJ whole genome shotgun (WGS) entry which is preliminary data.</text>
</comment>